<dbReference type="GO" id="GO:0005737">
    <property type="term" value="C:cytoplasm"/>
    <property type="evidence" value="ECO:0007669"/>
    <property type="project" value="UniProtKB-SubCell"/>
</dbReference>
<dbReference type="InterPro" id="IPR011932">
    <property type="entry name" value="Recomb_XerD"/>
</dbReference>
<evidence type="ECO:0000256" key="3">
    <source>
        <dbReference type="ARBA" id="ARBA00010450"/>
    </source>
</evidence>
<reference evidence="15 16" key="1">
    <citation type="submission" date="2018-10" db="EMBL/GenBank/DDBJ databases">
        <authorList>
            <person name="Zhang X."/>
        </authorList>
    </citation>
    <scope>NUCLEOTIDE SEQUENCE [LARGE SCALE GENOMIC DNA]</scope>
    <source>
        <strain evidence="15 16">SK-G1</strain>
    </source>
</reference>
<feature type="domain" description="Core-binding (CB)" evidence="14">
    <location>
        <begin position="1"/>
        <end position="88"/>
    </location>
</feature>
<comment type="similarity">
    <text evidence="2 11">Belongs to the 'phage' integrase family. XerC subfamily.</text>
</comment>
<feature type="active site" evidence="11">
    <location>
        <position position="246"/>
    </location>
</feature>
<feature type="active site" evidence="11">
    <location>
        <position position="148"/>
    </location>
</feature>
<keyword evidence="8 11" id="KW-0238">DNA-binding</keyword>
<organism evidence="15 16">
    <name type="scientific">Biomaibacter acetigenes</name>
    <dbReference type="NCBI Taxonomy" id="2316383"/>
    <lineage>
        <taxon>Bacteria</taxon>
        <taxon>Bacillati</taxon>
        <taxon>Bacillota</taxon>
        <taxon>Clostridia</taxon>
        <taxon>Thermosediminibacterales</taxon>
        <taxon>Tepidanaerobacteraceae</taxon>
        <taxon>Biomaibacter</taxon>
    </lineage>
</organism>
<dbReference type="KEGG" id="bacg:D2962_07325"/>
<comment type="subunit">
    <text evidence="11">Forms a cyclic heterotetrameric complex composed of two molecules of XerC and two molecules of XerD.</text>
</comment>
<dbReference type="PANTHER" id="PTHR30349:SF77">
    <property type="entry name" value="TYROSINE RECOMBINASE XERC"/>
    <property type="match status" value="1"/>
</dbReference>
<keyword evidence="4 11" id="KW-0963">Cytoplasm</keyword>
<evidence type="ECO:0000256" key="7">
    <source>
        <dbReference type="ARBA" id="ARBA00022908"/>
    </source>
</evidence>
<dbReference type="GO" id="GO:0009037">
    <property type="term" value="F:tyrosine-based site-specific recombinase activity"/>
    <property type="evidence" value="ECO:0007669"/>
    <property type="project" value="UniProtKB-UniRule"/>
</dbReference>
<feature type="domain" description="Tyr recombinase" evidence="13">
    <location>
        <begin position="109"/>
        <end position="291"/>
    </location>
</feature>
<dbReference type="Pfam" id="PF02899">
    <property type="entry name" value="Phage_int_SAM_1"/>
    <property type="match status" value="1"/>
</dbReference>
<dbReference type="NCBIfam" id="TIGR02225">
    <property type="entry name" value="recomb_XerD"/>
    <property type="match status" value="1"/>
</dbReference>
<feature type="active site" evidence="11">
    <location>
        <position position="269"/>
    </location>
</feature>
<dbReference type="RefSeq" id="WP_122014604.1">
    <property type="nucleotide sequence ID" value="NZ_CP033169.1"/>
</dbReference>
<dbReference type="InterPro" id="IPR002104">
    <property type="entry name" value="Integrase_catalytic"/>
</dbReference>
<feature type="active site" description="O-(3'-phospho-DNA)-tyrosine intermediate" evidence="11">
    <location>
        <position position="278"/>
    </location>
</feature>
<keyword evidence="16" id="KW-1185">Reference proteome</keyword>
<dbReference type="GO" id="GO:0003677">
    <property type="term" value="F:DNA binding"/>
    <property type="evidence" value="ECO:0007669"/>
    <property type="project" value="UniProtKB-UniRule"/>
</dbReference>
<evidence type="ECO:0000256" key="4">
    <source>
        <dbReference type="ARBA" id="ARBA00022490"/>
    </source>
</evidence>
<keyword evidence="9 11" id="KW-0233">DNA recombination</keyword>
<dbReference type="InterPro" id="IPR050090">
    <property type="entry name" value="Tyrosine_recombinase_XerCD"/>
</dbReference>
<dbReference type="InterPro" id="IPR044068">
    <property type="entry name" value="CB"/>
</dbReference>
<dbReference type="NCBIfam" id="NF001399">
    <property type="entry name" value="PRK00283.1"/>
    <property type="match status" value="1"/>
</dbReference>
<dbReference type="Proteomes" id="UP000280960">
    <property type="component" value="Chromosome"/>
</dbReference>
<dbReference type="PANTHER" id="PTHR30349">
    <property type="entry name" value="PHAGE INTEGRASE-RELATED"/>
    <property type="match status" value="1"/>
</dbReference>
<keyword evidence="5 11" id="KW-0132">Cell division</keyword>
<evidence type="ECO:0000313" key="15">
    <source>
        <dbReference type="EMBL" id="AYO30458.1"/>
    </source>
</evidence>
<feature type="active site" evidence="11">
    <location>
        <position position="172"/>
    </location>
</feature>
<dbReference type="Gene3D" id="1.10.443.10">
    <property type="entry name" value="Intergrase catalytic core"/>
    <property type="match status" value="1"/>
</dbReference>
<evidence type="ECO:0000256" key="11">
    <source>
        <dbReference type="HAMAP-Rule" id="MF_01808"/>
    </source>
</evidence>
<dbReference type="InterPro" id="IPR004107">
    <property type="entry name" value="Integrase_SAM-like_N"/>
</dbReference>
<dbReference type="InterPro" id="IPR013762">
    <property type="entry name" value="Integrase-like_cat_sf"/>
</dbReference>
<dbReference type="EMBL" id="CP033169">
    <property type="protein sequence ID" value="AYO30458.1"/>
    <property type="molecule type" value="Genomic_DNA"/>
</dbReference>
<dbReference type="GO" id="GO:0006313">
    <property type="term" value="P:DNA transposition"/>
    <property type="evidence" value="ECO:0007669"/>
    <property type="project" value="UniProtKB-UniRule"/>
</dbReference>
<dbReference type="InterPro" id="IPR010998">
    <property type="entry name" value="Integrase_recombinase_N"/>
</dbReference>
<dbReference type="NCBIfam" id="NF040815">
    <property type="entry name" value="recomb_XerA_Arch"/>
    <property type="match status" value="1"/>
</dbReference>
<proteinExistence type="inferred from homology"/>
<comment type="similarity">
    <text evidence="3">Belongs to the 'phage' integrase family. XerD subfamily.</text>
</comment>
<dbReference type="Gene3D" id="1.10.150.130">
    <property type="match status" value="1"/>
</dbReference>
<gene>
    <name evidence="11 15" type="primary">xerC</name>
    <name evidence="15" type="ORF">D2962_07325</name>
</gene>
<keyword evidence="6 11" id="KW-0159">Chromosome partition</keyword>
<accession>A0A3G2R5T5</accession>
<dbReference type="InterPro" id="IPR023009">
    <property type="entry name" value="Tyrosine_recombinase_XerC/XerD"/>
</dbReference>
<evidence type="ECO:0000256" key="8">
    <source>
        <dbReference type="ARBA" id="ARBA00023125"/>
    </source>
</evidence>
<evidence type="ECO:0000256" key="9">
    <source>
        <dbReference type="ARBA" id="ARBA00023172"/>
    </source>
</evidence>
<dbReference type="InterPro" id="IPR011931">
    <property type="entry name" value="Recomb_XerC"/>
</dbReference>
<dbReference type="AlphaFoldDB" id="A0A3G2R5T5"/>
<evidence type="ECO:0000256" key="12">
    <source>
        <dbReference type="NCBIfam" id="TIGR02224"/>
    </source>
</evidence>
<evidence type="ECO:0000256" key="5">
    <source>
        <dbReference type="ARBA" id="ARBA00022618"/>
    </source>
</evidence>
<name>A0A3G2R5T5_9FIRM</name>
<comment type="subcellular location">
    <subcellularLocation>
        <location evidence="1 11">Cytoplasm</location>
    </subcellularLocation>
</comment>
<sequence>MDEALIDSFLSYLKGVKNESANTIKSYAEDLNQFLEYLKQNKISEPAFKNVNYSILRGFLTHLNERQLSKRTIARKVSAMRTFFKYLVMEGIIDENAALSLKGIKLPKKLPVFLYPAEIETLLSAPADDILGIRDKAIMELLYATGMRVGELVSLKLKDLNMGTNFIIVLGKGSRERVVFFGTKAARSMEEYLKKSRPFLVKDTACDFVFLNKNGTGITDRSIRRIIEKYVKIASLNQKISPHALRHSFATHMLNNGADLKTVQELLGHASLSTTQIYTHVTKERLKEVYTKAFPHK</sequence>
<dbReference type="GO" id="GO:0051301">
    <property type="term" value="P:cell division"/>
    <property type="evidence" value="ECO:0007669"/>
    <property type="project" value="UniProtKB-UniRule"/>
</dbReference>
<evidence type="ECO:0000256" key="2">
    <source>
        <dbReference type="ARBA" id="ARBA00006657"/>
    </source>
</evidence>
<dbReference type="PROSITE" id="PS51900">
    <property type="entry name" value="CB"/>
    <property type="match status" value="1"/>
</dbReference>
<dbReference type="CDD" id="cd00798">
    <property type="entry name" value="INT_XerDC_C"/>
    <property type="match status" value="1"/>
</dbReference>
<keyword evidence="10 11" id="KW-0131">Cell cycle</keyword>
<evidence type="ECO:0000256" key="6">
    <source>
        <dbReference type="ARBA" id="ARBA00022829"/>
    </source>
</evidence>
<dbReference type="InterPro" id="IPR011010">
    <property type="entry name" value="DNA_brk_join_enz"/>
</dbReference>
<dbReference type="Pfam" id="PF00589">
    <property type="entry name" value="Phage_integrase"/>
    <property type="match status" value="1"/>
</dbReference>
<evidence type="ECO:0000313" key="16">
    <source>
        <dbReference type="Proteomes" id="UP000280960"/>
    </source>
</evidence>
<dbReference type="SUPFAM" id="SSF56349">
    <property type="entry name" value="DNA breaking-rejoining enzymes"/>
    <property type="match status" value="1"/>
</dbReference>
<dbReference type="GO" id="GO:0007059">
    <property type="term" value="P:chromosome segregation"/>
    <property type="evidence" value="ECO:0007669"/>
    <property type="project" value="UniProtKB-UniRule"/>
</dbReference>
<evidence type="ECO:0000259" key="14">
    <source>
        <dbReference type="PROSITE" id="PS51900"/>
    </source>
</evidence>
<dbReference type="NCBIfam" id="TIGR02224">
    <property type="entry name" value="recomb_XerC"/>
    <property type="match status" value="1"/>
</dbReference>
<evidence type="ECO:0000259" key="13">
    <source>
        <dbReference type="PROSITE" id="PS51898"/>
    </source>
</evidence>
<dbReference type="PROSITE" id="PS51898">
    <property type="entry name" value="TYR_RECOMBINASE"/>
    <property type="match status" value="1"/>
</dbReference>
<dbReference type="HAMAP" id="MF_01808">
    <property type="entry name" value="Recomb_XerC_XerD"/>
    <property type="match status" value="1"/>
</dbReference>
<keyword evidence="7 11" id="KW-0229">DNA integration</keyword>
<evidence type="ECO:0000256" key="10">
    <source>
        <dbReference type="ARBA" id="ARBA00023306"/>
    </source>
</evidence>
<protein>
    <recommendedName>
        <fullName evidence="11 12">Tyrosine recombinase XerC</fullName>
    </recommendedName>
</protein>
<comment type="function">
    <text evidence="11">Site-specific tyrosine recombinase, which acts by catalyzing the cutting and rejoining of the recombining DNA molecules. The XerC-XerD complex is essential to convert dimers of the bacterial chromosome into monomers to permit their segregation at cell division. It also contributes to the segregational stability of plasmids.</text>
</comment>
<evidence type="ECO:0000256" key="1">
    <source>
        <dbReference type="ARBA" id="ARBA00004496"/>
    </source>
</evidence>
<feature type="active site" evidence="11">
    <location>
        <position position="243"/>
    </location>
</feature>